<organism evidence="1 2">
    <name type="scientific">Mycolicibacter sinensis (strain JDM601)</name>
    <name type="common">Mycobacterium sinense</name>
    <dbReference type="NCBI Taxonomy" id="875328"/>
    <lineage>
        <taxon>Bacteria</taxon>
        <taxon>Bacillati</taxon>
        <taxon>Actinomycetota</taxon>
        <taxon>Actinomycetes</taxon>
        <taxon>Mycobacteriales</taxon>
        <taxon>Mycobacteriaceae</taxon>
        <taxon>Mycolicibacter</taxon>
    </lineage>
</organism>
<dbReference type="RefSeq" id="WP_065023439.1">
    <property type="nucleotide sequence ID" value="NZ_LZMF01000027.1"/>
</dbReference>
<gene>
    <name evidence="1" type="ORF">A5648_18010</name>
</gene>
<dbReference type="EMBL" id="LZMF01000027">
    <property type="protein sequence ID" value="OBK90197.1"/>
    <property type="molecule type" value="Genomic_DNA"/>
</dbReference>
<dbReference type="GO" id="GO:0016740">
    <property type="term" value="F:transferase activity"/>
    <property type="evidence" value="ECO:0007669"/>
    <property type="project" value="UniProtKB-KW"/>
</dbReference>
<evidence type="ECO:0000313" key="2">
    <source>
        <dbReference type="Proteomes" id="UP000093759"/>
    </source>
</evidence>
<dbReference type="Gene3D" id="3.40.50.10540">
    <property type="entry name" value="Crotonobetainyl-coa:carnitine coa-transferase, domain 1"/>
    <property type="match status" value="1"/>
</dbReference>
<dbReference type="AlphaFoldDB" id="A0A1A3U6A2"/>
<reference evidence="2" key="1">
    <citation type="submission" date="2016-06" db="EMBL/GenBank/DDBJ databases">
        <authorList>
            <person name="Sutton G."/>
            <person name="Brinkac L."/>
            <person name="Sanka R."/>
            <person name="Adams M."/>
            <person name="Lau E."/>
            <person name="Garcia-Basteiro A."/>
            <person name="Lopez-Varela E."/>
            <person name="Palencia S."/>
        </authorList>
    </citation>
    <scope>NUCLEOTIDE SEQUENCE [LARGE SCALE GENOMIC DNA]</scope>
    <source>
        <strain evidence="2">1274684.2</strain>
    </source>
</reference>
<dbReference type="PANTHER" id="PTHR48228:SF7">
    <property type="entry name" value="FATTY ACYL-COA TRANSFERASE RV3272-RELATED"/>
    <property type="match status" value="1"/>
</dbReference>
<proteinExistence type="predicted"/>
<keyword evidence="1" id="KW-0808">Transferase</keyword>
<name>A0A1A3U6A2_MYCSD</name>
<dbReference type="InterPro" id="IPR003673">
    <property type="entry name" value="CoA-Trfase_fam_III"/>
</dbReference>
<sequence length="380" mass="38617">MMEAAWGASGLAWLTGAPDGPPDFSRAAVLQRAGEAVDQLGLGADAATLLAGRAGLRGWSRGGRRSAGGATRLLTAADGWWAITLSRPDDIDAVPALIETERPDEPWAAIAAWAAEKPVTDVVGRARLLDLPAAVLGEAAAAAPLVRRVGPSGPGREPRGALVVDLTSLWAGPLCGQLLAQAGATVVKVESPSRPDGTRAGDRAFFDWMNAGKLSCAIDFDRDAAFLTRLLAAADVVLEGSRPAALARRGLGPLDVAGRPGRVWLQITGHDGFPGFGDDAAVAGGLVGFDAAGDPVFCGDAIADPLTGIEATVAVLDALARGGGEVITFSLAAVAASYATLPLHRGGEHPASPPGRPRIAAAGPRLGADNARVGELVSRC</sequence>
<dbReference type="SUPFAM" id="SSF89796">
    <property type="entry name" value="CoA-transferase family III (CaiB/BaiF)"/>
    <property type="match status" value="2"/>
</dbReference>
<evidence type="ECO:0000313" key="1">
    <source>
        <dbReference type="EMBL" id="OBK90197.1"/>
    </source>
</evidence>
<dbReference type="PANTHER" id="PTHR48228">
    <property type="entry name" value="SUCCINYL-COA--D-CITRAMALATE COA-TRANSFERASE"/>
    <property type="match status" value="1"/>
</dbReference>
<comment type="caution">
    <text evidence="1">The sequence shown here is derived from an EMBL/GenBank/DDBJ whole genome shotgun (WGS) entry which is preliminary data.</text>
</comment>
<protein>
    <submittedName>
        <fullName evidence="1">Acyl-CoA transferase</fullName>
    </submittedName>
</protein>
<dbReference type="InterPro" id="IPR023606">
    <property type="entry name" value="CoA-Trfase_III_dom_1_sf"/>
</dbReference>
<dbReference type="Proteomes" id="UP000093759">
    <property type="component" value="Unassembled WGS sequence"/>
</dbReference>
<dbReference type="Pfam" id="PF02515">
    <property type="entry name" value="CoA_transf_3"/>
    <property type="match status" value="1"/>
</dbReference>
<accession>A0A1A3U6A2</accession>
<dbReference type="InterPro" id="IPR050509">
    <property type="entry name" value="CoA-transferase_III"/>
</dbReference>